<organism evidence="1 2">
    <name type="scientific">Desulfofarcimen acetoxidans (strain ATCC 49208 / DSM 771 / KCTC 5769 / VKM B-1644 / 5575)</name>
    <name type="common">Desulfotomaculum acetoxidans</name>
    <dbReference type="NCBI Taxonomy" id="485916"/>
    <lineage>
        <taxon>Bacteria</taxon>
        <taxon>Bacillati</taxon>
        <taxon>Bacillota</taxon>
        <taxon>Clostridia</taxon>
        <taxon>Eubacteriales</taxon>
        <taxon>Peptococcaceae</taxon>
        <taxon>Desulfofarcimen</taxon>
    </lineage>
</organism>
<dbReference type="KEGG" id="dae:Dtox_4248"/>
<evidence type="ECO:0000313" key="2">
    <source>
        <dbReference type="Proteomes" id="UP000002217"/>
    </source>
</evidence>
<gene>
    <name evidence="1" type="ordered locus">Dtox_4248</name>
</gene>
<dbReference type="RefSeq" id="WP_015759585.1">
    <property type="nucleotide sequence ID" value="NC_013216.1"/>
</dbReference>
<reference evidence="1 2" key="1">
    <citation type="journal article" date="2009" name="Stand. Genomic Sci.">
        <title>Complete genome sequence of Desulfotomaculum acetoxidans type strain (5575).</title>
        <authorList>
            <person name="Spring S."/>
            <person name="Lapidus A."/>
            <person name="Schroder M."/>
            <person name="Gleim D."/>
            <person name="Sims D."/>
            <person name="Meincke L."/>
            <person name="Glavina Del Rio T."/>
            <person name="Tice H."/>
            <person name="Copeland A."/>
            <person name="Cheng J.F."/>
            <person name="Lucas S."/>
            <person name="Chen F."/>
            <person name="Nolan M."/>
            <person name="Bruce D."/>
            <person name="Goodwin L."/>
            <person name="Pitluck S."/>
            <person name="Ivanova N."/>
            <person name="Mavromatis K."/>
            <person name="Mikhailova N."/>
            <person name="Pati A."/>
            <person name="Chen A."/>
            <person name="Palaniappan K."/>
            <person name="Land M."/>
            <person name="Hauser L."/>
            <person name="Chang Y.J."/>
            <person name="Jeffries C.D."/>
            <person name="Chain P."/>
            <person name="Saunders E."/>
            <person name="Brettin T."/>
            <person name="Detter J.C."/>
            <person name="Goker M."/>
            <person name="Bristow J."/>
            <person name="Eisen J.A."/>
            <person name="Markowitz V."/>
            <person name="Hugenholtz P."/>
            <person name="Kyrpides N.C."/>
            <person name="Klenk H.P."/>
            <person name="Han C."/>
        </authorList>
    </citation>
    <scope>NUCLEOTIDE SEQUENCE [LARGE SCALE GENOMIC DNA]</scope>
    <source>
        <strain evidence="2">ATCC 49208 / DSM 771 / VKM B-1644</strain>
    </source>
</reference>
<dbReference type="EMBL" id="CP001720">
    <property type="protein sequence ID" value="ACV64915.1"/>
    <property type="molecule type" value="Genomic_DNA"/>
</dbReference>
<protein>
    <submittedName>
        <fullName evidence="1">Uncharacterized protein</fullName>
    </submittedName>
</protein>
<sequence>MPDPFKQLASILEMRMAGHVARSVSGVLCELGTITASGLKLDSFKHEIQDYLVADWLVKIHFPVFSLVGTATSPVNDQGIDLPGAKTTSLTRYDFLTREVDEVHLELKADIKPGDRVLAVPVNGGQDAVVIAKVIANA</sequence>
<dbReference type="OrthoDB" id="2678554at2"/>
<dbReference type="eggNOG" id="ENOG5032W1Z">
    <property type="taxonomic scope" value="Bacteria"/>
</dbReference>
<dbReference type="Proteomes" id="UP000002217">
    <property type="component" value="Chromosome"/>
</dbReference>
<evidence type="ECO:0000313" key="1">
    <source>
        <dbReference type="EMBL" id="ACV64915.1"/>
    </source>
</evidence>
<accession>C8VZH0</accession>
<proteinExistence type="predicted"/>
<name>C8VZH0_DESAS</name>
<dbReference type="STRING" id="485916.Dtox_4248"/>
<dbReference type="HOGENOM" id="CLU_161314_0_0_9"/>
<dbReference type="AlphaFoldDB" id="C8VZH0"/>
<keyword evidence="2" id="KW-1185">Reference proteome</keyword>